<gene>
    <name evidence="1" type="ORF">GJJ30_19410</name>
</gene>
<dbReference type="EMBL" id="WJXZ01000012">
    <property type="protein sequence ID" value="MRS63479.1"/>
    <property type="molecule type" value="Genomic_DNA"/>
</dbReference>
<sequence>MATLPSNRRRMSYAAKSALLCIAILLNSSTFLLGQSYSTRLDTNGFYHIQKTARTASTAARKAQYAVMSFTADPKRPADLVRLTITMDQSIKLDNGLWFTLSYKTSTDLRAPSNEIYIANKMVDRISRRMEIPIGGLQDNTTYYFTLIFWNGCGGEQAAQAQYKTGITPKNPKKVLLVLDKQYENDPQMEQALAVYKADANRADPNLVFESYYLSAEPAEKGKLYEAIKARYNAADAPLHYLFFIGRNANVYVRSDVMDPKTNQVLPGRQTQSFCVSVYAKINLQDFPFDAGQNTFVNRRYDCQLYEANSLPNDLSSGIYQSSGIDVSYGSLVPTRTEEEKDYILRYFEKLHRYKTGQITFDKRVLLADTQLNDGTYPKKIEQLIGRWKNNDTINVPQKFGGNYHGPDPIWQADYLRKLGSNSYEIAYYTGHGSPGLHYFGITPDEITNLPQLKTLLFDFASCSVGDVNARDYLAGVYLNKGNTLFISAYSTPIGLFSYNNESPLLAKFQETQPFHFFANGSYSSDSYRYGASTNLVQYYLGDPLLSLTTACVPEPLVISSVGSLSLCPGDTTTLSVSGGFTDIRWFRNGTEISQANKTTLKVGQGGLYTAKARQCGQEITSDQGVTVTDKPGPVLPVLTVETLPDRFRLRVTPAGAFTGGFNWFINGARWQETTQDTVKATLLGASYTVKVFQNECSATSKPVTIRIDQPVLTITGTNPACSGDSIVVKAPENFSSYAWLTKGGATVVTTSNTRVYKQNAEVAVTPSRGNLEGPTSAYIALTFKPKPPKPTITLESAGFRSSSAVNNQWYLNGNPLPDSTRQLLRNPGAGTYRVRVTEQGCFSDSDPMIITAVEPALGELKVFPNPSNGTFWVEWPDSFRSGNLDVVDNLGRKVYSRSYSTKPAGPVPVRLKTAPGLYLLQLSTDGQTKTVKLLVE</sequence>
<dbReference type="OrthoDB" id="903144at2"/>
<proteinExistence type="predicted"/>
<dbReference type="RefSeq" id="WP_154176841.1">
    <property type="nucleotide sequence ID" value="NZ_WJXZ01000012.1"/>
</dbReference>
<dbReference type="InterPro" id="IPR036179">
    <property type="entry name" value="Ig-like_dom_sf"/>
</dbReference>
<dbReference type="SUPFAM" id="SSF48726">
    <property type="entry name" value="Immunoglobulin"/>
    <property type="match status" value="1"/>
</dbReference>
<accession>A0A7K0ENW3</accession>
<protein>
    <submittedName>
        <fullName evidence="1">T9SS type A sorting domain-containing protein</fullName>
    </submittedName>
</protein>
<keyword evidence="2" id="KW-1185">Reference proteome</keyword>
<evidence type="ECO:0000313" key="2">
    <source>
        <dbReference type="Proteomes" id="UP000441754"/>
    </source>
</evidence>
<comment type="caution">
    <text evidence="1">The sequence shown here is derived from an EMBL/GenBank/DDBJ whole genome shotgun (WGS) entry which is preliminary data.</text>
</comment>
<organism evidence="1 2">
    <name type="scientific">Larkinella terrae</name>
    <dbReference type="NCBI Taxonomy" id="2025311"/>
    <lineage>
        <taxon>Bacteria</taxon>
        <taxon>Pseudomonadati</taxon>
        <taxon>Bacteroidota</taxon>
        <taxon>Cytophagia</taxon>
        <taxon>Cytophagales</taxon>
        <taxon>Spirosomataceae</taxon>
        <taxon>Larkinella</taxon>
    </lineage>
</organism>
<evidence type="ECO:0000313" key="1">
    <source>
        <dbReference type="EMBL" id="MRS63479.1"/>
    </source>
</evidence>
<dbReference type="NCBIfam" id="TIGR04183">
    <property type="entry name" value="Por_Secre_tail"/>
    <property type="match status" value="1"/>
</dbReference>
<dbReference type="InterPro" id="IPR026444">
    <property type="entry name" value="Secre_tail"/>
</dbReference>
<dbReference type="Proteomes" id="UP000441754">
    <property type="component" value="Unassembled WGS sequence"/>
</dbReference>
<reference evidence="1 2" key="1">
    <citation type="journal article" date="2018" name="Antonie Van Leeuwenhoek">
        <title>Larkinella terrae sp. nov., isolated from soil on Jeju Island, South Korea.</title>
        <authorList>
            <person name="Ten L.N."/>
            <person name="Jeon J."/>
            <person name="Park S.J."/>
            <person name="Park S."/>
            <person name="Lee S.Y."/>
            <person name="Kim M.K."/>
            <person name="Jung H.Y."/>
        </authorList>
    </citation>
    <scope>NUCLEOTIDE SEQUENCE [LARGE SCALE GENOMIC DNA]</scope>
    <source>
        <strain evidence="1 2">KCTC 52001</strain>
    </source>
</reference>
<name>A0A7K0ENW3_9BACT</name>
<dbReference type="AlphaFoldDB" id="A0A7K0ENW3"/>